<reference evidence="2 3" key="1">
    <citation type="journal article" date="2015" name="Nat. Commun.">
        <title>Outbred genome sequencing and CRISPR/Cas9 gene editing in butterflies.</title>
        <authorList>
            <person name="Li X."/>
            <person name="Fan D."/>
            <person name="Zhang W."/>
            <person name="Liu G."/>
            <person name="Zhang L."/>
            <person name="Zhao L."/>
            <person name="Fang X."/>
            <person name="Chen L."/>
            <person name="Dong Y."/>
            <person name="Chen Y."/>
            <person name="Ding Y."/>
            <person name="Zhao R."/>
            <person name="Feng M."/>
            <person name="Zhu Y."/>
            <person name="Feng Y."/>
            <person name="Jiang X."/>
            <person name="Zhu D."/>
            <person name="Xiang H."/>
            <person name="Feng X."/>
            <person name="Li S."/>
            <person name="Wang J."/>
            <person name="Zhang G."/>
            <person name="Kronforst M.R."/>
            <person name="Wang W."/>
        </authorList>
    </citation>
    <scope>NUCLEOTIDE SEQUENCE [LARGE SCALE GENOMIC DNA]</scope>
    <source>
        <strain evidence="2">Ya'a_city_454_Px</strain>
        <tissue evidence="2">Whole body</tissue>
    </source>
</reference>
<feature type="compositionally biased region" description="Low complexity" evidence="1">
    <location>
        <begin position="1352"/>
        <end position="1368"/>
    </location>
</feature>
<dbReference type="Proteomes" id="UP000053268">
    <property type="component" value="Unassembled WGS sequence"/>
</dbReference>
<feature type="compositionally biased region" description="Polar residues" evidence="1">
    <location>
        <begin position="1216"/>
        <end position="1226"/>
    </location>
</feature>
<dbReference type="InterPro" id="IPR016024">
    <property type="entry name" value="ARM-type_fold"/>
</dbReference>
<evidence type="ECO:0000256" key="1">
    <source>
        <dbReference type="SAM" id="MobiDB-lite"/>
    </source>
</evidence>
<feature type="compositionally biased region" description="Polar residues" evidence="1">
    <location>
        <begin position="1646"/>
        <end position="1660"/>
    </location>
</feature>
<feature type="compositionally biased region" description="Low complexity" evidence="1">
    <location>
        <begin position="1383"/>
        <end position="1393"/>
    </location>
</feature>
<feature type="compositionally biased region" description="Basic and acidic residues" evidence="1">
    <location>
        <begin position="1339"/>
        <end position="1350"/>
    </location>
</feature>
<dbReference type="STRING" id="66420.A0A194QCE6"/>
<keyword evidence="3" id="KW-1185">Reference proteome</keyword>
<feature type="compositionally biased region" description="Basic and acidic residues" evidence="1">
    <location>
        <begin position="1621"/>
        <end position="1634"/>
    </location>
</feature>
<feature type="compositionally biased region" description="Basic residues" evidence="1">
    <location>
        <begin position="1318"/>
        <end position="1329"/>
    </location>
</feature>
<feature type="compositionally biased region" description="Basic and acidic residues" evidence="1">
    <location>
        <begin position="1227"/>
        <end position="1248"/>
    </location>
</feature>
<feature type="region of interest" description="Disordered" evidence="1">
    <location>
        <begin position="1532"/>
        <end position="1701"/>
    </location>
</feature>
<feature type="compositionally biased region" description="Basic and acidic residues" evidence="1">
    <location>
        <begin position="1604"/>
        <end position="1614"/>
    </location>
</feature>
<evidence type="ECO:0000313" key="3">
    <source>
        <dbReference type="Proteomes" id="UP000053268"/>
    </source>
</evidence>
<feature type="compositionally biased region" description="Polar residues" evidence="1">
    <location>
        <begin position="1274"/>
        <end position="1287"/>
    </location>
</feature>
<feature type="compositionally biased region" description="Low complexity" evidence="1">
    <location>
        <begin position="1532"/>
        <end position="1542"/>
    </location>
</feature>
<feature type="compositionally biased region" description="Low complexity" evidence="1">
    <location>
        <begin position="1674"/>
        <end position="1683"/>
    </location>
</feature>
<evidence type="ECO:0000313" key="2">
    <source>
        <dbReference type="EMBL" id="KPJ03218.1"/>
    </source>
</evidence>
<dbReference type="SUPFAM" id="SSF48371">
    <property type="entry name" value="ARM repeat"/>
    <property type="match status" value="1"/>
</dbReference>
<name>A0A194QCE6_PAPXU</name>
<feature type="compositionally biased region" description="Basic and acidic residues" evidence="1">
    <location>
        <begin position="1551"/>
        <end position="1565"/>
    </location>
</feature>
<accession>A0A194QCE6</accession>
<dbReference type="EMBL" id="KQ459185">
    <property type="protein sequence ID" value="KPJ03218.1"/>
    <property type="molecule type" value="Genomic_DNA"/>
</dbReference>
<feature type="region of interest" description="Disordered" evidence="1">
    <location>
        <begin position="1214"/>
        <end position="1399"/>
    </location>
</feature>
<protein>
    <submittedName>
        <fullName evidence="2">Uncharacterized protein</fullName>
    </submittedName>
</protein>
<sequence>MFGLINTNYSRTYSPSGRQNALSDIKRLLTCRDTASQNKACGYLIEGINRYKVKSHEQAYIVEYFLDNDIIVFLCEAISNLDFSLFRSVLSCIRLLWTGKRFFEEEHAAHATAAVLRALTHYAAVGSNAAVEVCLHFITDLFKGISLHESASPLSHQSAYSVEQLLACLKAQAQYFSKNPSSILSSAKVLQALISYQPSDLKIRACVANSLVQILNPWLEMLVGKFVLGALKHTVLVDGNGLLGTLLVVTSQMGLDILSSEQLPEFCDMLFAKEYLTILPQFQIKRNNSTVRKLTTLVLGEFLNVLASKYLCVNDNEHKKMCSKDIHLSQWLKTEDSLPEDMTKEFEVWKLLLNILIKCKNDGIVSNCMETLNLCLEEADEESTQAFSTVVWSMLPEVLSKYLIDYSYEIVLLTFTNREGFLPAVLSSSNHCDDRVACVALQLLCYVVRYFTQNNYQPRYVLQVQTEQVIKSLRRDSANERSALLLQFVCAMLSSVSTPLALSSELSTAPSSNQQCIALRALMFRIQLSLCCRDSDDQRAVGWKTLTSIFKHAVIYKGDAKLVAVLTSQPWTHTLIRFQLTQKLTDEFLSFVTDWLTLLHITLLNSMAGRKCYISKYNPLSKTLLLLKTNLQVNEEESVLTIRVSVTTSRSKESGDAANSDGVKLWLCAATLQLLLLTGGCEKHHRRSASHGALPVSKSGWRPVVSSNGLVYGSFGTAPLHAPQYKLPVYDLYPSSARPVATRDAAKLTSIAQSYRPTTHRTVSAPPAAPANQPINSYLNPFALPNNGLSHFKYFQTYPLDGYVVRNSHNQFAQRPQQKHPNKHKQPAHNNLLQQLTSIQPIHFGQYQTQKPLDLYSKPIDSYGRPIDGGKRPQTVTEIYKPEVYQLPDTTSQQQEVKTAQQQTFSGYHSISPLANYAFQDSPLPSSILGSFGSFGVQSVKAREPAYPTTKSYASPQPTKQTIFNSFSYTSNNNFKSTPSVFSVTTPKLQTIQNQYQFGTTVNDFRNIPTPQTKVSNHPKIDPNANGKGIFKPSPQDPFIKPYQSLDLNKITTYNPVIQTTTLPNSFYYTTQHNVPIHNNQNQQNAQIQNYQSQQNVNYKYENKKNIIHDNIAAGVNQQNAQKYADPPRTQLQETPSKITNQGHYEVTENHDDIITHSSPWMSSSEPHRNNLKSSEEAALKQETFDAIFRQTTTTPYPDVTDEFVIVTESEKGYENSLSYDGQVETQSRRPSEDEFEPIDRNKLKDYYYKVSTPSYGDHTYARRTKKPTEASKLIQSDETTSQSANNDHVPIEALPTLPPNKHFKRPSTPEPLDKDRIRKRNKIRRRRPGFANGNRNNQNKEETTTRRYEQSSSEPTLTTTVTEEVYTIRPRVRPSKQEQGQTTPSVTTDFTTSALPTMSPTVPTIVRRKIAYRRPLTTPAEKVETTTVTYREPDTVKESPIMKISSRPQLLKLTSSIYEYKASEVPDYTHKQDEKDTPTSDVSVSLTDSLKTSDELHKEFSFHRDVKPVEIKETTTDVLKENNEFAFDATTTARPETTPRTVGKRLRPKNKLDRPKFNVKDYRNRLSSTTSTTEKTVENTPRLRYAQRKAPYTENSSNDSDNATDRKRFTPKDPRHRHNRTENNEQIEREIHSTRQTGRQRQTTIESESTTQKISSRIRNGSRRPRPTEDTTETSSTTAYSRRPLRKKIKDSETGESVQDISVTDASDIKSEITSERSRSESAIMKIADKKHQDHIERLFEQSKRVSDLTLAASKDYSNPGMFKTVSGSSRRIPNYFTIATDDPILPIEAFFPQLNQKKES</sequence>
<proteinExistence type="predicted"/>
<feature type="compositionally biased region" description="Low complexity" evidence="1">
    <location>
        <begin position="1635"/>
        <end position="1645"/>
    </location>
</feature>
<organism evidence="2 3">
    <name type="scientific">Papilio xuthus</name>
    <name type="common">Asian swallowtail butterfly</name>
    <dbReference type="NCBI Taxonomy" id="66420"/>
    <lineage>
        <taxon>Eukaryota</taxon>
        <taxon>Metazoa</taxon>
        <taxon>Ecdysozoa</taxon>
        <taxon>Arthropoda</taxon>
        <taxon>Hexapoda</taxon>
        <taxon>Insecta</taxon>
        <taxon>Pterygota</taxon>
        <taxon>Neoptera</taxon>
        <taxon>Endopterygota</taxon>
        <taxon>Lepidoptera</taxon>
        <taxon>Glossata</taxon>
        <taxon>Ditrysia</taxon>
        <taxon>Papilionoidea</taxon>
        <taxon>Papilionidae</taxon>
        <taxon>Papilioninae</taxon>
        <taxon>Papilio</taxon>
    </lineage>
</organism>
<gene>
    <name evidence="2" type="ORF">RR46_06374</name>
</gene>